<dbReference type="InterPro" id="IPR050706">
    <property type="entry name" value="Cyclic-di-GMP_PDE-like"/>
</dbReference>
<dbReference type="SUPFAM" id="SSF141868">
    <property type="entry name" value="EAL domain-like"/>
    <property type="match status" value="1"/>
</dbReference>
<organism evidence="2 3">
    <name type="scientific">Sulfobacillus acidophilus</name>
    <dbReference type="NCBI Taxonomy" id="53633"/>
    <lineage>
        <taxon>Bacteria</taxon>
        <taxon>Bacillati</taxon>
        <taxon>Bacillota</taxon>
        <taxon>Clostridia</taxon>
        <taxon>Eubacteriales</taxon>
        <taxon>Clostridiales Family XVII. Incertae Sedis</taxon>
        <taxon>Sulfobacillus</taxon>
    </lineage>
</organism>
<sequence>MADSHPIAYALTAALESRRLTTVFQPIWKANGECWGFEALSRFPNGSPPDAVWALAYRQGLAARLDRLALTVAVETSQAIKGCLFLNVSPSCFQEVEFLAQLGDPDHIVWELTESDTLCGKDIEGLRQLQARGYSIAMDDAGSGYSTLERLDTVQPNIVKVDRPLVNAWARGEVAPLRRWVQAAQRIGAIVVAEGVEESRWVVPLADEGVQAMQGYALGGPMKAEHWVDRIESEYSPNSGGGGISTIFARK</sequence>
<evidence type="ECO:0000259" key="1">
    <source>
        <dbReference type="PROSITE" id="PS50883"/>
    </source>
</evidence>
<dbReference type="Gene3D" id="3.20.20.450">
    <property type="entry name" value="EAL domain"/>
    <property type="match status" value="1"/>
</dbReference>
<dbReference type="InterPro" id="IPR035919">
    <property type="entry name" value="EAL_sf"/>
</dbReference>
<name>A0A2T2WJ13_9FIRM</name>
<dbReference type="SMART" id="SM00052">
    <property type="entry name" value="EAL"/>
    <property type="match status" value="1"/>
</dbReference>
<dbReference type="GO" id="GO:0071111">
    <property type="term" value="F:cyclic-guanylate-specific phosphodiesterase activity"/>
    <property type="evidence" value="ECO:0007669"/>
    <property type="project" value="InterPro"/>
</dbReference>
<dbReference type="PANTHER" id="PTHR33121:SF76">
    <property type="entry name" value="SIGNALING PROTEIN"/>
    <property type="match status" value="1"/>
</dbReference>
<reference evidence="2 3" key="1">
    <citation type="journal article" date="2014" name="BMC Genomics">
        <title>Comparison of environmental and isolate Sulfobacillus genomes reveals diverse carbon, sulfur, nitrogen, and hydrogen metabolisms.</title>
        <authorList>
            <person name="Justice N.B."/>
            <person name="Norman A."/>
            <person name="Brown C.T."/>
            <person name="Singh A."/>
            <person name="Thomas B.C."/>
            <person name="Banfield J.F."/>
        </authorList>
    </citation>
    <scope>NUCLEOTIDE SEQUENCE [LARGE SCALE GENOMIC DNA]</scope>
    <source>
        <strain evidence="2">AMDSBA3</strain>
    </source>
</reference>
<dbReference type="EMBL" id="PXYV01000020">
    <property type="protein sequence ID" value="PSR22229.1"/>
    <property type="molecule type" value="Genomic_DNA"/>
</dbReference>
<evidence type="ECO:0000313" key="3">
    <source>
        <dbReference type="Proteomes" id="UP000241848"/>
    </source>
</evidence>
<dbReference type="InterPro" id="IPR001633">
    <property type="entry name" value="EAL_dom"/>
</dbReference>
<evidence type="ECO:0000313" key="2">
    <source>
        <dbReference type="EMBL" id="PSR22229.1"/>
    </source>
</evidence>
<gene>
    <name evidence="2" type="ORF">C7B45_07610</name>
</gene>
<proteinExistence type="predicted"/>
<dbReference type="PANTHER" id="PTHR33121">
    <property type="entry name" value="CYCLIC DI-GMP PHOSPHODIESTERASE PDEF"/>
    <property type="match status" value="1"/>
</dbReference>
<dbReference type="Pfam" id="PF00563">
    <property type="entry name" value="EAL"/>
    <property type="match status" value="1"/>
</dbReference>
<comment type="caution">
    <text evidence="2">The sequence shown here is derived from an EMBL/GenBank/DDBJ whole genome shotgun (WGS) entry which is preliminary data.</text>
</comment>
<dbReference type="CDD" id="cd01948">
    <property type="entry name" value="EAL"/>
    <property type="match status" value="1"/>
</dbReference>
<dbReference type="AlphaFoldDB" id="A0A2T2WJ13"/>
<feature type="domain" description="EAL" evidence="1">
    <location>
        <begin position="4"/>
        <end position="235"/>
    </location>
</feature>
<protein>
    <submittedName>
        <fullName evidence="2">EAL domain-containing protein</fullName>
    </submittedName>
</protein>
<accession>A0A2T2WJ13</accession>
<dbReference type="Proteomes" id="UP000241848">
    <property type="component" value="Unassembled WGS sequence"/>
</dbReference>
<dbReference type="PROSITE" id="PS50883">
    <property type="entry name" value="EAL"/>
    <property type="match status" value="1"/>
</dbReference>